<proteinExistence type="predicted"/>
<dbReference type="AlphaFoldDB" id="A0AAW7YFH0"/>
<dbReference type="Pfam" id="PF10063">
    <property type="entry name" value="DUF2301"/>
    <property type="match status" value="1"/>
</dbReference>
<evidence type="ECO:0000313" key="2">
    <source>
        <dbReference type="EMBL" id="MDO6545380.1"/>
    </source>
</evidence>
<protein>
    <submittedName>
        <fullName evidence="2">DUF2301 domain-containing membrane protein</fullName>
    </submittedName>
</protein>
<gene>
    <name evidence="2" type="ORF">Q4568_22835</name>
</gene>
<name>A0AAW7YFH0_9GAMM</name>
<organism evidence="2 3">
    <name type="scientific">Photobacterium sanguinicancri</name>
    <dbReference type="NCBI Taxonomy" id="875932"/>
    <lineage>
        <taxon>Bacteria</taxon>
        <taxon>Pseudomonadati</taxon>
        <taxon>Pseudomonadota</taxon>
        <taxon>Gammaproteobacteria</taxon>
        <taxon>Vibrionales</taxon>
        <taxon>Vibrionaceae</taxon>
        <taxon>Photobacterium</taxon>
    </lineage>
</organism>
<keyword evidence="1" id="KW-1133">Transmembrane helix</keyword>
<feature type="transmembrane region" description="Helical" evidence="1">
    <location>
        <begin position="12"/>
        <end position="36"/>
    </location>
</feature>
<accession>A0AAW7YFH0</accession>
<keyword evidence="1" id="KW-0472">Membrane</keyword>
<feature type="transmembrane region" description="Helical" evidence="1">
    <location>
        <begin position="107"/>
        <end position="128"/>
    </location>
</feature>
<dbReference type="InterPro" id="IPR019275">
    <property type="entry name" value="DUF2301"/>
</dbReference>
<keyword evidence="1" id="KW-0812">Transmembrane</keyword>
<dbReference type="EMBL" id="JAUOPU010000049">
    <property type="protein sequence ID" value="MDO6545380.1"/>
    <property type="molecule type" value="Genomic_DNA"/>
</dbReference>
<dbReference type="RefSeq" id="WP_281222444.1">
    <property type="nucleotide sequence ID" value="NZ_CANMLA010000006.1"/>
</dbReference>
<comment type="caution">
    <text evidence="2">The sequence shown here is derived from an EMBL/GenBank/DDBJ whole genome shotgun (WGS) entry which is preliminary data.</text>
</comment>
<evidence type="ECO:0000313" key="3">
    <source>
        <dbReference type="Proteomes" id="UP001170624"/>
    </source>
</evidence>
<reference evidence="2" key="1">
    <citation type="submission" date="2023-07" db="EMBL/GenBank/DDBJ databases">
        <title>Genome content predicts the carbon catabolic preferences of heterotrophic bacteria.</title>
        <authorList>
            <person name="Gralka M."/>
        </authorList>
    </citation>
    <scope>NUCLEOTIDE SEQUENCE</scope>
    <source>
        <strain evidence="2">G2M05</strain>
    </source>
</reference>
<feature type="transmembrane region" description="Helical" evidence="1">
    <location>
        <begin position="72"/>
        <end position="101"/>
    </location>
</feature>
<dbReference type="Proteomes" id="UP001170624">
    <property type="component" value="Unassembled WGS sequence"/>
</dbReference>
<evidence type="ECO:0000256" key="1">
    <source>
        <dbReference type="SAM" id="Phobius"/>
    </source>
</evidence>
<sequence length="169" mass="18624">MADPHIKSQLDIIDIITVILYRLSLTVAAATLSIIAWETETATTVLVAAALIASSTVHIYDKRFRWLIQGSGLFASIWLLAGLWQPLALGAALFAFSALAVKEYFCFQVKVLLATPLVLAGFWFCFVFDQQQISILFSMAGAILLAVAAAAKWRMPLHFDIGDKSRYQV</sequence>
<feature type="transmembrane region" description="Helical" evidence="1">
    <location>
        <begin position="135"/>
        <end position="153"/>
    </location>
</feature>